<dbReference type="AlphaFoldDB" id="A0A7C0Y1C4"/>
<dbReference type="Proteomes" id="UP000886210">
    <property type="component" value="Unassembled WGS sequence"/>
</dbReference>
<evidence type="ECO:0000313" key="7">
    <source>
        <dbReference type="EMBL" id="HDD31750.1"/>
    </source>
</evidence>
<dbReference type="PANTHER" id="PTHR30250:SF11">
    <property type="entry name" value="O-ANTIGEN TRANSPORTER-RELATED"/>
    <property type="match status" value="1"/>
</dbReference>
<feature type="transmembrane region" description="Helical" evidence="6">
    <location>
        <begin position="48"/>
        <end position="67"/>
    </location>
</feature>
<evidence type="ECO:0000256" key="6">
    <source>
        <dbReference type="SAM" id="Phobius"/>
    </source>
</evidence>
<feature type="transmembrane region" description="Helical" evidence="6">
    <location>
        <begin position="88"/>
        <end position="111"/>
    </location>
</feature>
<evidence type="ECO:0000256" key="3">
    <source>
        <dbReference type="ARBA" id="ARBA00022692"/>
    </source>
</evidence>
<name>A0A7C0Y1C4_THELI</name>
<protein>
    <submittedName>
        <fullName evidence="7">Lipopolysaccharide biosynthesis protein</fullName>
    </submittedName>
</protein>
<feature type="transmembrane region" description="Helical" evidence="6">
    <location>
        <begin position="224"/>
        <end position="250"/>
    </location>
</feature>
<evidence type="ECO:0000256" key="1">
    <source>
        <dbReference type="ARBA" id="ARBA00004651"/>
    </source>
</evidence>
<dbReference type="InterPro" id="IPR050833">
    <property type="entry name" value="Poly_Biosynth_Transport"/>
</dbReference>
<keyword evidence="4 6" id="KW-1133">Transmembrane helix</keyword>
<feature type="transmembrane region" description="Helical" evidence="6">
    <location>
        <begin position="270"/>
        <end position="287"/>
    </location>
</feature>
<sequence length="440" mass="49302">MSYEKKVILRHSIASIVALALFGLSRLIYSIVVSRRFGVEVLGRVNSLISQAFLLAVPLSFFAVALGKYTSEFLGKREMEKIKSMTMLGFSFPFIGLVLIPFNFYLAILAVLRALQLTFRSFIYGLHRGEIYAYAMLGAFILFIGGFLSENYYFPYIGLLSGVVIFGFLYLFKERLFGKPTPSTFKLLLEYSSFAFLGAISGVFLVQAPYFLSERLASPKVAGVVSASLSAAFLLTYLPQVFQSAIMPLYSYKYGKDEMEYVKWLVEESTKILSFLVALVVFSLLLVGREILSLLFGFYLGSEFYLALIAVETYIAYNPSIVALNSTKYVREGTVIALLGAGVSLVAWLLLIGPFKEYGTVLGLFLGYLSILIGTSLVANKKLKVSFECYTQFVVAILLQSTIFISKILLLLAFVAYLWLFRKEIRKTLKLLKPFRGRGF</sequence>
<evidence type="ECO:0000256" key="2">
    <source>
        <dbReference type="ARBA" id="ARBA00022475"/>
    </source>
</evidence>
<comment type="caution">
    <text evidence="7">The sequence shown here is derived from an EMBL/GenBank/DDBJ whole genome shotgun (WGS) entry which is preliminary data.</text>
</comment>
<feature type="transmembrane region" description="Helical" evidence="6">
    <location>
        <begin position="329"/>
        <end position="351"/>
    </location>
</feature>
<keyword evidence="3 6" id="KW-0812">Transmembrane</keyword>
<feature type="transmembrane region" description="Helical" evidence="6">
    <location>
        <begin position="131"/>
        <end position="148"/>
    </location>
</feature>
<feature type="transmembrane region" description="Helical" evidence="6">
    <location>
        <begin position="192"/>
        <end position="212"/>
    </location>
</feature>
<dbReference type="GO" id="GO:0005886">
    <property type="term" value="C:plasma membrane"/>
    <property type="evidence" value="ECO:0007669"/>
    <property type="project" value="UniProtKB-SubCell"/>
</dbReference>
<dbReference type="EMBL" id="DQYG01000169">
    <property type="protein sequence ID" value="HDD31750.1"/>
    <property type="molecule type" value="Genomic_DNA"/>
</dbReference>
<feature type="transmembrane region" description="Helical" evidence="6">
    <location>
        <begin position="358"/>
        <end position="378"/>
    </location>
</feature>
<keyword evidence="5 6" id="KW-0472">Membrane</keyword>
<organism evidence="7">
    <name type="scientific">Thermococcus litoralis</name>
    <dbReference type="NCBI Taxonomy" id="2265"/>
    <lineage>
        <taxon>Archaea</taxon>
        <taxon>Methanobacteriati</taxon>
        <taxon>Methanobacteriota</taxon>
        <taxon>Thermococci</taxon>
        <taxon>Thermococcales</taxon>
        <taxon>Thermococcaceae</taxon>
        <taxon>Thermococcus</taxon>
    </lineage>
</organism>
<feature type="transmembrane region" description="Helical" evidence="6">
    <location>
        <begin position="153"/>
        <end position="172"/>
    </location>
</feature>
<dbReference type="PANTHER" id="PTHR30250">
    <property type="entry name" value="PST FAMILY PREDICTED COLANIC ACID TRANSPORTER"/>
    <property type="match status" value="1"/>
</dbReference>
<proteinExistence type="predicted"/>
<reference evidence="7" key="1">
    <citation type="journal article" date="2020" name="mSystems">
        <title>Genome- and Community-Level Interaction Insights into Carbon Utilization and Element Cycling Functions of Hydrothermarchaeota in Hydrothermal Sediment.</title>
        <authorList>
            <person name="Zhou Z."/>
            <person name="Liu Y."/>
            <person name="Xu W."/>
            <person name="Pan J."/>
            <person name="Luo Z.H."/>
            <person name="Li M."/>
        </authorList>
    </citation>
    <scope>NUCLEOTIDE SEQUENCE [LARGE SCALE GENOMIC DNA]</scope>
    <source>
        <strain evidence="7">HyVt-151</strain>
    </source>
</reference>
<feature type="transmembrane region" description="Helical" evidence="6">
    <location>
        <begin position="294"/>
        <end position="317"/>
    </location>
</feature>
<feature type="transmembrane region" description="Helical" evidence="6">
    <location>
        <begin position="390"/>
        <end position="420"/>
    </location>
</feature>
<evidence type="ECO:0000256" key="4">
    <source>
        <dbReference type="ARBA" id="ARBA00022989"/>
    </source>
</evidence>
<feature type="transmembrane region" description="Helical" evidence="6">
    <location>
        <begin position="7"/>
        <end position="28"/>
    </location>
</feature>
<accession>A0A7C0Y1C4</accession>
<evidence type="ECO:0000256" key="5">
    <source>
        <dbReference type="ARBA" id="ARBA00023136"/>
    </source>
</evidence>
<keyword evidence="2" id="KW-1003">Cell membrane</keyword>
<comment type="subcellular location">
    <subcellularLocation>
        <location evidence="1">Cell membrane</location>
        <topology evidence="1">Multi-pass membrane protein</topology>
    </subcellularLocation>
</comment>
<gene>
    <name evidence="7" type="ORF">ENF72_03930</name>
</gene>